<feature type="region of interest" description="Disordered" evidence="4">
    <location>
        <begin position="608"/>
        <end position="644"/>
    </location>
</feature>
<keyword evidence="5" id="KW-0812">Transmembrane</keyword>
<reference evidence="7" key="1">
    <citation type="submission" date="2021-05" db="EMBL/GenBank/DDBJ databases">
        <title>Whole genome sequence of Curtobacterium flaccumfaciens pv. flaccumfaciens strain CFBP 3417.</title>
        <authorList>
            <person name="Osdaghi E."/>
            <person name="Taghouti G."/>
            <person name="Portier P."/>
            <person name="Fazliarab A."/>
            <person name="Taghavi S.M."/>
            <person name="Briand M."/>
            <person name="Le-Saux M."/>
            <person name="Jacques M.-A."/>
        </authorList>
    </citation>
    <scope>NUCLEOTIDE SEQUENCE</scope>
    <source>
        <strain evidence="7">CFBP 3417</strain>
    </source>
</reference>
<organism evidence="7 8">
    <name type="scientific">Curtobacterium flaccumfaciens pv. flaccumfaciens</name>
    <dbReference type="NCBI Taxonomy" id="138532"/>
    <lineage>
        <taxon>Bacteria</taxon>
        <taxon>Bacillati</taxon>
        <taxon>Actinomycetota</taxon>
        <taxon>Actinomycetes</taxon>
        <taxon>Micrococcales</taxon>
        <taxon>Microbacteriaceae</taxon>
        <taxon>Curtobacterium</taxon>
    </lineage>
</organism>
<dbReference type="EMBL" id="JAHEWX010000029">
    <property type="protein sequence ID" value="MBT1543369.1"/>
    <property type="molecule type" value="Genomic_DNA"/>
</dbReference>
<dbReference type="Pfam" id="PF13620">
    <property type="entry name" value="CarboxypepD_reg"/>
    <property type="match status" value="3"/>
</dbReference>
<feature type="compositionally biased region" description="Polar residues" evidence="4">
    <location>
        <begin position="92"/>
        <end position="107"/>
    </location>
</feature>
<keyword evidence="7" id="KW-0378">Hydrolase</keyword>
<keyword evidence="3 6" id="KW-0732">Signal</keyword>
<evidence type="ECO:0000256" key="1">
    <source>
        <dbReference type="ARBA" id="ARBA00007257"/>
    </source>
</evidence>
<evidence type="ECO:0000256" key="4">
    <source>
        <dbReference type="SAM" id="MobiDB-lite"/>
    </source>
</evidence>
<keyword evidence="7" id="KW-0121">Carboxypeptidase</keyword>
<evidence type="ECO:0000256" key="2">
    <source>
        <dbReference type="ARBA" id="ARBA00022525"/>
    </source>
</evidence>
<feature type="transmembrane region" description="Helical" evidence="5">
    <location>
        <begin position="659"/>
        <end position="679"/>
    </location>
</feature>
<feature type="compositionally biased region" description="Low complexity" evidence="4">
    <location>
        <begin position="108"/>
        <end position="117"/>
    </location>
</feature>
<dbReference type="PANTHER" id="PTHR36108:SF13">
    <property type="entry name" value="COLOSSIN-B-RELATED"/>
    <property type="match status" value="1"/>
</dbReference>
<feature type="compositionally biased region" description="Pro residues" evidence="4">
    <location>
        <begin position="609"/>
        <end position="619"/>
    </location>
</feature>
<dbReference type="GO" id="GO:0004180">
    <property type="term" value="F:carboxypeptidase activity"/>
    <property type="evidence" value="ECO:0007669"/>
    <property type="project" value="UniProtKB-KW"/>
</dbReference>
<protein>
    <submittedName>
        <fullName evidence="7">Carboxypeptidase regulatory-like domain-containing protein</fullName>
    </submittedName>
</protein>
<keyword evidence="5" id="KW-0472">Membrane</keyword>
<evidence type="ECO:0000256" key="6">
    <source>
        <dbReference type="SAM" id="SignalP"/>
    </source>
</evidence>
<comment type="similarity">
    <text evidence="1">Belongs to the serine-aspartate repeat-containing protein (SDr) family.</text>
</comment>
<dbReference type="Proteomes" id="UP000709437">
    <property type="component" value="Unassembled WGS sequence"/>
</dbReference>
<keyword evidence="7" id="KW-0645">Protease</keyword>
<dbReference type="AlphaFoldDB" id="A0A9Q2ZSJ9"/>
<gene>
    <name evidence="7" type="ORF">KK103_16525</name>
</gene>
<feature type="region of interest" description="Disordered" evidence="4">
    <location>
        <begin position="75"/>
        <end position="120"/>
    </location>
</feature>
<feature type="compositionally biased region" description="Low complexity" evidence="4">
    <location>
        <begin position="620"/>
        <end position="642"/>
    </location>
</feature>
<comment type="caution">
    <text evidence="7">The sequence shown here is derived from an EMBL/GenBank/DDBJ whole genome shotgun (WGS) entry which is preliminary data.</text>
</comment>
<accession>A0A9Q2ZSJ9</accession>
<evidence type="ECO:0000256" key="3">
    <source>
        <dbReference type="ARBA" id="ARBA00022729"/>
    </source>
</evidence>
<proteinExistence type="inferred from homology"/>
<dbReference type="InterPro" id="IPR008969">
    <property type="entry name" value="CarboxyPept-like_regulatory"/>
</dbReference>
<evidence type="ECO:0000313" key="7">
    <source>
        <dbReference type="EMBL" id="MBT1543369.1"/>
    </source>
</evidence>
<dbReference type="SUPFAM" id="SSF49464">
    <property type="entry name" value="Carboxypeptidase regulatory domain-like"/>
    <property type="match status" value="2"/>
</dbReference>
<dbReference type="Gene3D" id="2.60.40.1120">
    <property type="entry name" value="Carboxypeptidase-like, regulatory domain"/>
    <property type="match status" value="2"/>
</dbReference>
<feature type="signal peptide" evidence="6">
    <location>
        <begin position="1"/>
        <end position="30"/>
    </location>
</feature>
<evidence type="ECO:0000256" key="5">
    <source>
        <dbReference type="SAM" id="Phobius"/>
    </source>
</evidence>
<dbReference type="GO" id="GO:0005975">
    <property type="term" value="P:carbohydrate metabolic process"/>
    <property type="evidence" value="ECO:0007669"/>
    <property type="project" value="UniProtKB-ARBA"/>
</dbReference>
<evidence type="ECO:0000313" key="8">
    <source>
        <dbReference type="Proteomes" id="UP000709437"/>
    </source>
</evidence>
<keyword evidence="5" id="KW-1133">Transmembrane helix</keyword>
<dbReference type="Gene3D" id="2.60.40.10">
    <property type="entry name" value="Immunoglobulins"/>
    <property type="match status" value="2"/>
</dbReference>
<dbReference type="SUPFAM" id="SSF49478">
    <property type="entry name" value="Cna protein B-type domain"/>
    <property type="match status" value="2"/>
</dbReference>
<dbReference type="InterPro" id="IPR013783">
    <property type="entry name" value="Ig-like_fold"/>
</dbReference>
<sequence>MRRWRVVTAGLTALALGAGLAIGGATSASAEPVGNWGTFTLSGASRAYTGTMTLDGFPETTFTSDSRQSTVVSGASTWQSASTPSGAVYGTSRGTTYMNQRPNVDSPTTGASTTTYTFAEPTPGAQSWSFVLGDVDADRATISATVSGGGAATAEQLGYVSSYNSCSAAVAGGPSCTADPDGTTGQDRPTWDPATRTLRGNTGAVDTAGATAWFTPTVSLTSLTITYQQRSGFPVYQTWFANRTAAITGTATLDGAPIPGAIVRVTAPRGTVYTTTTDPDGTYAFPQLPVIANYRVEITPPDGAEGPDQPTRVSLAQAGSPGGVDQQADFAFTSPEDTVSVIGTVVDEDGRPVSNLEVVITDPDSGDVLVDTTTNSDGVYTGSDLPADTDLDVSVADEPAVTITTGDVDAAPAVPDEIDVPAAVVATVAGAVSLDGASVPAGAVVELVDGTGAVVASTETDADGRYVFATAAGTYTVRTERPEPGATGATSNTGVTAVAGERASSDLPFASAATAAEVTTDQPGTVVDTNGEPVPDVEVVAAPTDTQSGDPVSVVTDDDGAFDLTGLEPTTEYVVSVDVEGAEAATVVTPESGAATPLAFVVRAAVGPAPAPSPSPSPSGAPSAAPTGPAAGSGSGSAPVSGQGDAVDGGPLAYTGADLGPGLIAAGVLVLLGAALLVYRAVRNRRRTDHLQD</sequence>
<name>A0A9Q2ZSJ9_9MICO</name>
<keyword evidence="2" id="KW-0964">Secreted</keyword>
<dbReference type="RefSeq" id="WP_214563607.1">
    <property type="nucleotide sequence ID" value="NZ_JAHEWX010000029.1"/>
</dbReference>
<dbReference type="PANTHER" id="PTHR36108">
    <property type="entry name" value="COLOSSIN-B-RELATED"/>
    <property type="match status" value="1"/>
</dbReference>
<feature type="compositionally biased region" description="Polar residues" evidence="4">
    <location>
        <begin position="75"/>
        <end position="85"/>
    </location>
</feature>
<feature type="chain" id="PRO_5040321841" evidence="6">
    <location>
        <begin position="31"/>
        <end position="693"/>
    </location>
</feature>